<evidence type="ECO:0000313" key="2">
    <source>
        <dbReference type="Proteomes" id="UP000002009"/>
    </source>
</evidence>
<dbReference type="RefSeq" id="XP_002499756.1">
    <property type="nucleotide sequence ID" value="XM_002499710.1"/>
</dbReference>
<dbReference type="STRING" id="296587.C1DYW4"/>
<name>C1DYW4_MICCC</name>
<sequence length="325" mass="35592">MAATLAAAAAPLASQPRVFGYCRARVVRPSWRIIARGALGIEVTGEDDGEDLSMEFANIHEGESRRRSCAADVVRVALHGQRTDGDDAIERCLKRLPLPDLQVPKSLLNLASPGSSSPSHALRSSLHPRKLRVPDVEDALVCGCELTPGPRRDGARRMRCRRANEYLAELFLLAGLHLEGPTRPNPLSRFDLFHAHLWTGETSCEGRVVPVVGLLMHAMEYPRADPSAGFELDLGRCHFQSSCAYDPAAMASRNLLWCATADEGWAEFCALDTSEGKALGERGLCVVPELHTTFEGDFGEVAGDVLYLHAPLDRRAREKVFAFPR</sequence>
<protein>
    <submittedName>
        <fullName evidence="1">Uncharacterized protein</fullName>
    </submittedName>
</protein>
<dbReference type="OrthoDB" id="407127at2759"/>
<gene>
    <name evidence="1" type="ORF">MICPUN_55804</name>
</gene>
<dbReference type="GeneID" id="8241431"/>
<dbReference type="AlphaFoldDB" id="C1DYW4"/>
<dbReference type="FunCoup" id="C1DYW4">
    <property type="interactions" value="162"/>
</dbReference>
<keyword evidence="2" id="KW-1185">Reference proteome</keyword>
<accession>C1DYW4</accession>
<dbReference type="EMBL" id="CP001323">
    <property type="protein sequence ID" value="ACO61014.1"/>
    <property type="molecule type" value="Genomic_DNA"/>
</dbReference>
<dbReference type="InParanoid" id="C1DYW4"/>
<dbReference type="eggNOG" id="ENOG502QQRP">
    <property type="taxonomic scope" value="Eukaryota"/>
</dbReference>
<evidence type="ECO:0000313" key="1">
    <source>
        <dbReference type="EMBL" id="ACO61014.1"/>
    </source>
</evidence>
<dbReference type="PANTHER" id="PTHR35759">
    <property type="entry name" value="BNAA09G03860D PROTEIN"/>
    <property type="match status" value="1"/>
</dbReference>
<dbReference type="PANTHER" id="PTHR35759:SF1">
    <property type="entry name" value="OS07G0673000 PROTEIN"/>
    <property type="match status" value="1"/>
</dbReference>
<dbReference type="Proteomes" id="UP000002009">
    <property type="component" value="Chromosome 2"/>
</dbReference>
<reference evidence="1 2" key="1">
    <citation type="journal article" date="2009" name="Science">
        <title>Green evolution and dynamic adaptations revealed by genomes of the marine picoeukaryotes Micromonas.</title>
        <authorList>
            <person name="Worden A.Z."/>
            <person name="Lee J.H."/>
            <person name="Mock T."/>
            <person name="Rouze P."/>
            <person name="Simmons M.P."/>
            <person name="Aerts A.L."/>
            <person name="Allen A.E."/>
            <person name="Cuvelier M.L."/>
            <person name="Derelle E."/>
            <person name="Everett M.V."/>
            <person name="Foulon E."/>
            <person name="Grimwood J."/>
            <person name="Gundlach H."/>
            <person name="Henrissat B."/>
            <person name="Napoli C."/>
            <person name="McDonald S.M."/>
            <person name="Parker M.S."/>
            <person name="Rombauts S."/>
            <person name="Salamov A."/>
            <person name="Von Dassow P."/>
            <person name="Badger J.H."/>
            <person name="Coutinho P.M."/>
            <person name="Demir E."/>
            <person name="Dubchak I."/>
            <person name="Gentemann C."/>
            <person name="Eikrem W."/>
            <person name="Gready J.E."/>
            <person name="John U."/>
            <person name="Lanier W."/>
            <person name="Lindquist E.A."/>
            <person name="Lucas S."/>
            <person name="Mayer K.F."/>
            <person name="Moreau H."/>
            <person name="Not F."/>
            <person name="Otillar R."/>
            <person name="Panaud O."/>
            <person name="Pangilinan J."/>
            <person name="Paulsen I."/>
            <person name="Piegu B."/>
            <person name="Poliakov A."/>
            <person name="Robbens S."/>
            <person name="Schmutz J."/>
            <person name="Toulza E."/>
            <person name="Wyss T."/>
            <person name="Zelensky A."/>
            <person name="Zhou K."/>
            <person name="Armbrust E.V."/>
            <person name="Bhattacharya D."/>
            <person name="Goodenough U.W."/>
            <person name="Van de Peer Y."/>
            <person name="Grigoriev I.V."/>
        </authorList>
    </citation>
    <scope>NUCLEOTIDE SEQUENCE [LARGE SCALE GENOMIC DNA]</scope>
    <source>
        <strain evidence="2">RCC299 / NOUM17</strain>
    </source>
</reference>
<organism evidence="1 2">
    <name type="scientific">Micromonas commoda (strain RCC299 / NOUM17 / CCMP2709)</name>
    <name type="common">Picoplanktonic green alga</name>
    <dbReference type="NCBI Taxonomy" id="296587"/>
    <lineage>
        <taxon>Eukaryota</taxon>
        <taxon>Viridiplantae</taxon>
        <taxon>Chlorophyta</taxon>
        <taxon>Mamiellophyceae</taxon>
        <taxon>Mamiellales</taxon>
        <taxon>Mamiellaceae</taxon>
        <taxon>Micromonas</taxon>
    </lineage>
</organism>
<dbReference type="KEGG" id="mis:MICPUN_55804"/>
<proteinExistence type="predicted"/>
<dbReference type="OMA" id="MEFANIH"/>